<comment type="caution">
    <text evidence="2">The sequence shown here is derived from an EMBL/GenBank/DDBJ whole genome shotgun (WGS) entry which is preliminary data.</text>
</comment>
<organism evidence="2 3">
    <name type="scientific">Streptomyces dysideae</name>
    <dbReference type="NCBI Taxonomy" id="909626"/>
    <lineage>
        <taxon>Bacteria</taxon>
        <taxon>Bacillati</taxon>
        <taxon>Actinomycetota</taxon>
        <taxon>Actinomycetes</taxon>
        <taxon>Kitasatosporales</taxon>
        <taxon>Streptomycetaceae</taxon>
        <taxon>Streptomyces</taxon>
    </lineage>
</organism>
<gene>
    <name evidence="2" type="ORF">AQJ91_37050</name>
</gene>
<proteinExistence type="predicted"/>
<dbReference type="AlphaFoldDB" id="A0A101UT12"/>
<sequence length="189" mass="20066">MVEGVQGVVAAVWFAVAGSVLGLALLGLALLAALGLGAYTVYRMSDPADTLDIGIRIDGSRISVKAPVCPTDLVERVEVFDGRSEEPLWQATGPKTPEARRGTITLWQKADFLSSKPEAGPRRLPKELDVSIEYAGVDDGTGNVFSVSEVAAAHVPEGQYWTDHGPMTAQDIDDQLKCSSAGESPSRLQ</sequence>
<accession>A0A101UT12</accession>
<keyword evidence="1" id="KW-0472">Membrane</keyword>
<dbReference type="Proteomes" id="UP000053260">
    <property type="component" value="Unassembled WGS sequence"/>
</dbReference>
<evidence type="ECO:0000313" key="3">
    <source>
        <dbReference type="Proteomes" id="UP000053260"/>
    </source>
</evidence>
<keyword evidence="3" id="KW-1185">Reference proteome</keyword>
<feature type="transmembrane region" description="Helical" evidence="1">
    <location>
        <begin position="12"/>
        <end position="36"/>
    </location>
</feature>
<evidence type="ECO:0000256" key="1">
    <source>
        <dbReference type="SAM" id="Phobius"/>
    </source>
</evidence>
<dbReference type="EMBL" id="LMXB01000093">
    <property type="protein sequence ID" value="KUO16230.1"/>
    <property type="molecule type" value="Genomic_DNA"/>
</dbReference>
<keyword evidence="1" id="KW-0812">Transmembrane</keyword>
<name>A0A101UT12_9ACTN</name>
<evidence type="ECO:0000313" key="2">
    <source>
        <dbReference type="EMBL" id="KUO16230.1"/>
    </source>
</evidence>
<reference evidence="2 3" key="1">
    <citation type="submission" date="2015-10" db="EMBL/GenBank/DDBJ databases">
        <title>Draft genome sequence of Streptomyces sp. RV15, isolated from a marine sponge.</title>
        <authorList>
            <person name="Ruckert C."/>
            <person name="Abdelmohsen U.R."/>
            <person name="Winkler A."/>
            <person name="Hentschel U."/>
            <person name="Kalinowski J."/>
            <person name="Kampfer P."/>
            <person name="Glaeser S."/>
        </authorList>
    </citation>
    <scope>NUCLEOTIDE SEQUENCE [LARGE SCALE GENOMIC DNA]</scope>
    <source>
        <strain evidence="2 3">RV15</strain>
    </source>
</reference>
<protein>
    <submittedName>
        <fullName evidence="2">Uncharacterized protein</fullName>
    </submittedName>
</protein>
<dbReference type="STRING" id="909626.AQJ91_37050"/>
<keyword evidence="1" id="KW-1133">Transmembrane helix</keyword>